<dbReference type="EMBL" id="RWJN01000148">
    <property type="protein sequence ID" value="TCD66130.1"/>
    <property type="molecule type" value="Genomic_DNA"/>
</dbReference>
<keyword evidence="2" id="KW-1185">Reference proteome</keyword>
<dbReference type="AlphaFoldDB" id="A0A4R0RDC9"/>
<accession>A0A4R0RDC9</accession>
<organism evidence="1 2">
    <name type="scientific">Steccherinum ochraceum</name>
    <dbReference type="NCBI Taxonomy" id="92696"/>
    <lineage>
        <taxon>Eukaryota</taxon>
        <taxon>Fungi</taxon>
        <taxon>Dikarya</taxon>
        <taxon>Basidiomycota</taxon>
        <taxon>Agaricomycotina</taxon>
        <taxon>Agaricomycetes</taxon>
        <taxon>Polyporales</taxon>
        <taxon>Steccherinaceae</taxon>
        <taxon>Steccherinum</taxon>
    </lineage>
</organism>
<protein>
    <submittedName>
        <fullName evidence="1">Uncharacterized protein</fullName>
    </submittedName>
</protein>
<reference evidence="1 2" key="1">
    <citation type="submission" date="2018-11" db="EMBL/GenBank/DDBJ databases">
        <title>Genome assembly of Steccherinum ochraceum LE-BIN_3174, the white-rot fungus of the Steccherinaceae family (The Residual Polyporoid clade, Polyporales, Basidiomycota).</title>
        <authorList>
            <person name="Fedorova T.V."/>
            <person name="Glazunova O.A."/>
            <person name="Landesman E.O."/>
            <person name="Moiseenko K.V."/>
            <person name="Psurtseva N.V."/>
            <person name="Savinova O.S."/>
            <person name="Shakhova N.V."/>
            <person name="Tyazhelova T.V."/>
            <person name="Vasina D.V."/>
        </authorList>
    </citation>
    <scope>NUCLEOTIDE SEQUENCE [LARGE SCALE GENOMIC DNA]</scope>
    <source>
        <strain evidence="1 2">LE-BIN_3174</strain>
    </source>
</reference>
<evidence type="ECO:0000313" key="2">
    <source>
        <dbReference type="Proteomes" id="UP000292702"/>
    </source>
</evidence>
<comment type="caution">
    <text evidence="1">The sequence shown here is derived from an EMBL/GenBank/DDBJ whole genome shotgun (WGS) entry which is preliminary data.</text>
</comment>
<name>A0A4R0RDC9_9APHY</name>
<dbReference type="Proteomes" id="UP000292702">
    <property type="component" value="Unassembled WGS sequence"/>
</dbReference>
<evidence type="ECO:0000313" key="1">
    <source>
        <dbReference type="EMBL" id="TCD66130.1"/>
    </source>
</evidence>
<sequence length="474" mass="54499">MAHKSLTSSSTQLDRFLRGETSYDLSSILWERVVSEEVPTIGKWIVYMHRNERMEIHRLVKELYTALSDPEYMVSNWKIYRDDIHLTRLCMDIVLEPGMFLGEPHTFKGVFYGCMMLSVLKNVLMTLRAHYELERKLLVPDGPNTACVKDLLVSMERYCIIIWNHRHVIHDRSGWPEDGPMFESQALWVLNALIYLDDITWPTIPTTIHAAHCLLYFWTYATSHDKGAITLGNLGKILKDGESIGLKRDFVETVLRSDEKFLRDLMLKLSTSLRDDRVTGSVATNVLHLCATLGSVKKSNPLVSIKLPEGTGLVFAVYTMLNMYEAKGTNQVYLNSQLDKYKAELGFIAVIHRVLLCAVREGRTDQLHIATILLENWRKNTQYRDKQRGTFRETALYRASVSIWYDGLDAILGVQAERNRNPVCAEVKKAALWAWRAFGSNMNFSETKRPADKTVFRIPVLTYRRISVNVPRKC</sequence>
<gene>
    <name evidence="1" type="ORF">EIP91_001739</name>
</gene>
<proteinExistence type="predicted"/>